<proteinExistence type="predicted"/>
<protein>
    <submittedName>
        <fullName evidence="3">NIN like protein 7</fullName>
    </submittedName>
</protein>
<dbReference type="Proteomes" id="UP000585474">
    <property type="component" value="Unassembled WGS sequence"/>
</dbReference>
<dbReference type="EMBL" id="BJWL01000008">
    <property type="protein sequence ID" value="GFY92768.1"/>
    <property type="molecule type" value="Genomic_DNA"/>
</dbReference>
<evidence type="ECO:0000313" key="3">
    <source>
        <dbReference type="EMBL" id="GFY92768.1"/>
    </source>
</evidence>
<dbReference type="Pfam" id="PF00564">
    <property type="entry name" value="PB1"/>
    <property type="match status" value="1"/>
</dbReference>
<reference evidence="3 4" key="1">
    <citation type="submission" date="2019-07" db="EMBL/GenBank/DDBJ databases">
        <title>De Novo Assembly of kiwifruit Actinidia rufa.</title>
        <authorList>
            <person name="Sugita-Konishi S."/>
            <person name="Sato K."/>
            <person name="Mori E."/>
            <person name="Abe Y."/>
            <person name="Kisaki G."/>
            <person name="Hamano K."/>
            <person name="Suezawa K."/>
            <person name="Otani M."/>
            <person name="Fukuda T."/>
            <person name="Manabe T."/>
            <person name="Gomi K."/>
            <person name="Tabuchi M."/>
            <person name="Akimitsu K."/>
            <person name="Kataoka I."/>
        </authorList>
    </citation>
    <scope>NUCLEOTIDE SEQUENCE [LARGE SCALE GENOMIC DNA]</scope>
    <source>
        <strain evidence="4">cv. Fuchu</strain>
    </source>
</reference>
<evidence type="ECO:0000256" key="1">
    <source>
        <dbReference type="SAM" id="MobiDB-lite"/>
    </source>
</evidence>
<dbReference type="CDD" id="cd05992">
    <property type="entry name" value="PB1"/>
    <property type="match status" value="1"/>
</dbReference>
<dbReference type="OrthoDB" id="6270329at2759"/>
<dbReference type="InterPro" id="IPR045012">
    <property type="entry name" value="NLP"/>
</dbReference>
<gene>
    <name evidence="3" type="ORF">Acr_08g0011640</name>
</gene>
<sequence length="125" mass="14093">MKHICRQHGILWWPSHKRNKSKRLPYESKDVNGSTKAVHEPVNQASLATGPLPAGGSPSRPELIGLEEQVAKRLKLNLGSFCIKYQDDDNDWILIACNEDLHDLMESATSMDKTFIRVLVEPINC</sequence>
<feature type="region of interest" description="Disordered" evidence="1">
    <location>
        <begin position="23"/>
        <end position="60"/>
    </location>
</feature>
<dbReference type="PANTHER" id="PTHR32002">
    <property type="entry name" value="PROTEIN NLP8"/>
    <property type="match status" value="1"/>
</dbReference>
<dbReference type="Gene3D" id="3.10.20.90">
    <property type="entry name" value="Phosphatidylinositol 3-kinase Catalytic Subunit, Chain A, domain 1"/>
    <property type="match status" value="1"/>
</dbReference>
<name>A0A7J0F245_9ERIC</name>
<dbReference type="SUPFAM" id="SSF54277">
    <property type="entry name" value="CAD &amp; PB1 domains"/>
    <property type="match status" value="1"/>
</dbReference>
<dbReference type="GO" id="GO:0003700">
    <property type="term" value="F:DNA-binding transcription factor activity"/>
    <property type="evidence" value="ECO:0007669"/>
    <property type="project" value="InterPro"/>
</dbReference>
<feature type="domain" description="PB1" evidence="2">
    <location>
        <begin position="19"/>
        <end position="123"/>
    </location>
</feature>
<keyword evidence="4" id="KW-1185">Reference proteome</keyword>
<evidence type="ECO:0000259" key="2">
    <source>
        <dbReference type="SMART" id="SM00666"/>
    </source>
</evidence>
<comment type="caution">
    <text evidence="3">The sequence shown here is derived from an EMBL/GenBank/DDBJ whole genome shotgun (WGS) entry which is preliminary data.</text>
</comment>
<organism evidence="3 4">
    <name type="scientific">Actinidia rufa</name>
    <dbReference type="NCBI Taxonomy" id="165716"/>
    <lineage>
        <taxon>Eukaryota</taxon>
        <taxon>Viridiplantae</taxon>
        <taxon>Streptophyta</taxon>
        <taxon>Embryophyta</taxon>
        <taxon>Tracheophyta</taxon>
        <taxon>Spermatophyta</taxon>
        <taxon>Magnoliopsida</taxon>
        <taxon>eudicotyledons</taxon>
        <taxon>Gunneridae</taxon>
        <taxon>Pentapetalae</taxon>
        <taxon>asterids</taxon>
        <taxon>Ericales</taxon>
        <taxon>Actinidiaceae</taxon>
        <taxon>Actinidia</taxon>
    </lineage>
</organism>
<dbReference type="AlphaFoldDB" id="A0A7J0F245"/>
<accession>A0A7J0F245</accession>
<dbReference type="InterPro" id="IPR000270">
    <property type="entry name" value="PB1_dom"/>
</dbReference>
<dbReference type="SMART" id="SM00666">
    <property type="entry name" value="PB1"/>
    <property type="match status" value="1"/>
</dbReference>
<evidence type="ECO:0000313" key="4">
    <source>
        <dbReference type="Proteomes" id="UP000585474"/>
    </source>
</evidence>
<dbReference type="PANTHER" id="PTHR32002:SF62">
    <property type="entry name" value="PROTEIN NLP6-LIKE ISOFORM X1"/>
    <property type="match status" value="1"/>
</dbReference>